<dbReference type="KEGG" id="bgt:106055724"/>
<accession>A0A2C9LPY6</accession>
<feature type="domain" description="C2H2-type" evidence="9">
    <location>
        <begin position="329"/>
        <end position="351"/>
    </location>
</feature>
<keyword evidence="5" id="KW-0862">Zinc</keyword>
<organism evidence="10 11">
    <name type="scientific">Biomphalaria glabrata</name>
    <name type="common">Bloodfluke planorb</name>
    <name type="synonym">Freshwater snail</name>
    <dbReference type="NCBI Taxonomy" id="6526"/>
    <lineage>
        <taxon>Eukaryota</taxon>
        <taxon>Metazoa</taxon>
        <taxon>Spiralia</taxon>
        <taxon>Lophotrochozoa</taxon>
        <taxon>Mollusca</taxon>
        <taxon>Gastropoda</taxon>
        <taxon>Heterobranchia</taxon>
        <taxon>Euthyneura</taxon>
        <taxon>Panpulmonata</taxon>
        <taxon>Hygrophila</taxon>
        <taxon>Lymnaeoidea</taxon>
        <taxon>Planorbidae</taxon>
        <taxon>Biomphalaria</taxon>
    </lineage>
</organism>
<dbReference type="FunFam" id="3.30.160.60:FF:001498">
    <property type="entry name" value="Zinc finger protein 404"/>
    <property type="match status" value="1"/>
</dbReference>
<dbReference type="Proteomes" id="UP000076420">
    <property type="component" value="Unassembled WGS sequence"/>
</dbReference>
<name>A0A2C9LPY6_BIOGL</name>
<dbReference type="STRING" id="6526.A0A2C9LPY6"/>
<evidence type="ECO:0000313" key="11">
    <source>
        <dbReference type="Proteomes" id="UP000076420"/>
    </source>
</evidence>
<dbReference type="SUPFAM" id="SSF57667">
    <property type="entry name" value="beta-beta-alpha zinc fingers"/>
    <property type="match status" value="2"/>
</dbReference>
<keyword evidence="3" id="KW-0677">Repeat</keyword>
<dbReference type="InterPro" id="IPR036236">
    <property type="entry name" value="Znf_C2H2_sf"/>
</dbReference>
<dbReference type="GO" id="GO:0005634">
    <property type="term" value="C:nucleus"/>
    <property type="evidence" value="ECO:0007669"/>
    <property type="project" value="UniProtKB-SubCell"/>
</dbReference>
<feature type="compositionally biased region" description="Basic residues" evidence="8">
    <location>
        <begin position="1"/>
        <end position="13"/>
    </location>
</feature>
<feature type="region of interest" description="Disordered" evidence="8">
    <location>
        <begin position="1"/>
        <end position="85"/>
    </location>
</feature>
<dbReference type="PROSITE" id="PS50157">
    <property type="entry name" value="ZINC_FINGER_C2H2_2"/>
    <property type="match status" value="3"/>
</dbReference>
<feature type="region of interest" description="Disordered" evidence="8">
    <location>
        <begin position="240"/>
        <end position="266"/>
    </location>
</feature>
<dbReference type="EnsemblMetazoa" id="BGLB033645-RA">
    <property type="protein sequence ID" value="BGLB033645-PA"/>
    <property type="gene ID" value="BGLB033645"/>
</dbReference>
<keyword evidence="2" id="KW-0479">Metal-binding</keyword>
<reference evidence="10" key="1">
    <citation type="submission" date="2020-05" db="UniProtKB">
        <authorList>
            <consortium name="EnsemblMetazoa"/>
        </authorList>
    </citation>
    <scope>IDENTIFICATION</scope>
    <source>
        <strain evidence="10">BB02</strain>
    </source>
</reference>
<dbReference type="PROSITE" id="PS00028">
    <property type="entry name" value="ZINC_FINGER_C2H2_1"/>
    <property type="match status" value="3"/>
</dbReference>
<evidence type="ECO:0000313" key="10">
    <source>
        <dbReference type="EnsemblMetazoa" id="BGLB033645-PA"/>
    </source>
</evidence>
<evidence type="ECO:0000256" key="6">
    <source>
        <dbReference type="ARBA" id="ARBA00023242"/>
    </source>
</evidence>
<feature type="compositionally biased region" description="Basic and acidic residues" evidence="8">
    <location>
        <begin position="60"/>
        <end position="74"/>
    </location>
</feature>
<proteinExistence type="predicted"/>
<gene>
    <name evidence="10" type="primary">106055724</name>
</gene>
<evidence type="ECO:0000256" key="5">
    <source>
        <dbReference type="ARBA" id="ARBA00022833"/>
    </source>
</evidence>
<keyword evidence="6" id="KW-0539">Nucleus</keyword>
<keyword evidence="4 7" id="KW-0863">Zinc-finger</keyword>
<dbReference type="GO" id="GO:0008270">
    <property type="term" value="F:zinc ion binding"/>
    <property type="evidence" value="ECO:0007669"/>
    <property type="project" value="UniProtKB-KW"/>
</dbReference>
<evidence type="ECO:0000256" key="8">
    <source>
        <dbReference type="SAM" id="MobiDB-lite"/>
    </source>
</evidence>
<evidence type="ECO:0000256" key="4">
    <source>
        <dbReference type="ARBA" id="ARBA00022771"/>
    </source>
</evidence>
<feature type="domain" description="C2H2-type" evidence="9">
    <location>
        <begin position="301"/>
        <end position="328"/>
    </location>
</feature>
<evidence type="ECO:0000256" key="2">
    <source>
        <dbReference type="ARBA" id="ARBA00022723"/>
    </source>
</evidence>
<dbReference type="OrthoDB" id="6160533at2759"/>
<comment type="subcellular location">
    <subcellularLocation>
        <location evidence="1">Nucleus</location>
    </subcellularLocation>
</comment>
<protein>
    <recommendedName>
        <fullName evidence="9">C2H2-type domain-containing protein</fullName>
    </recommendedName>
</protein>
<dbReference type="InterPro" id="IPR013087">
    <property type="entry name" value="Znf_C2H2_type"/>
</dbReference>
<evidence type="ECO:0000256" key="3">
    <source>
        <dbReference type="ARBA" id="ARBA00022737"/>
    </source>
</evidence>
<dbReference type="FunFam" id="3.30.160.60:FF:000100">
    <property type="entry name" value="Zinc finger 45-like"/>
    <property type="match status" value="1"/>
</dbReference>
<dbReference type="Gene3D" id="3.30.160.60">
    <property type="entry name" value="Classic Zinc Finger"/>
    <property type="match status" value="3"/>
</dbReference>
<dbReference type="SMART" id="SM00355">
    <property type="entry name" value="ZnF_C2H2"/>
    <property type="match status" value="3"/>
</dbReference>
<sequence>MASKCRVRHRPSIARRNLEVAYQAESSQNCNTESNESDENPNQQTGEVITLSEEFSSSSDDARKAADSPRKDQPPGKNGCVAKQESLRTTWPMVDTCEKQHEASYSSFSRERCQKQVMTSSREAFSFSANQETRSRSMVNACIEQPIVPLAWSRANECQDPHLTSSRGTVFNKSHEARIMSCTWPEVPAQENHCFSTSHATLEVSNKGYAVNEPYLVSSSLSLDINHESLIPSTVSTLLSNQGSPNSSMSSSLMASTTSPSTPDTTTKIKSSFPCTVCAKTFHARHQLKRHELTHTDHRPYNCDKCGRSFRQKVHLSDHTKRHQGERPFACEGCGKRFVLKNEMNQHVKNHCKGATNSLVKSRLDRATNQIYTVSVGQLAPLLYRSTYFSSVPNAKHLDQPSNLLPSTSINYDETKQVLDIDHSNEQPIARINDEETKHEVDMGHSPSVRVKDEETKREVDMGHSPSVRVKDEKLQHLLDIHLGHSPGLPRTRIKDEKDEHVLGIGYSPVVTSVPFKEEDTKHAEC</sequence>
<dbReference type="PANTHER" id="PTHR24379:SF121">
    <property type="entry name" value="C2H2-TYPE DOMAIN-CONTAINING PROTEIN"/>
    <property type="match status" value="1"/>
</dbReference>
<dbReference type="VEuPathDB" id="VectorBase:BGLB033645"/>
<dbReference type="AlphaFoldDB" id="A0A2C9LPY6"/>
<feature type="domain" description="C2H2-type" evidence="9">
    <location>
        <begin position="273"/>
        <end position="300"/>
    </location>
</feature>
<evidence type="ECO:0000256" key="1">
    <source>
        <dbReference type="ARBA" id="ARBA00004123"/>
    </source>
</evidence>
<feature type="compositionally biased region" description="Polar residues" evidence="8">
    <location>
        <begin position="24"/>
        <end position="47"/>
    </location>
</feature>
<evidence type="ECO:0000259" key="9">
    <source>
        <dbReference type="PROSITE" id="PS50157"/>
    </source>
</evidence>
<dbReference type="VEuPathDB" id="VectorBase:BGLAX_030420"/>
<dbReference type="Pfam" id="PF00096">
    <property type="entry name" value="zf-C2H2"/>
    <property type="match status" value="2"/>
</dbReference>
<dbReference type="PANTHER" id="PTHR24379">
    <property type="entry name" value="KRAB AND ZINC FINGER DOMAIN-CONTAINING"/>
    <property type="match status" value="1"/>
</dbReference>
<evidence type="ECO:0000256" key="7">
    <source>
        <dbReference type="PROSITE-ProRule" id="PRU00042"/>
    </source>
</evidence>